<dbReference type="Pfam" id="PF07331">
    <property type="entry name" value="TctB"/>
    <property type="match status" value="1"/>
</dbReference>
<keyword evidence="4" id="KW-1185">Reference proteome</keyword>
<feature type="transmembrane region" description="Helical" evidence="1">
    <location>
        <begin position="136"/>
        <end position="160"/>
    </location>
</feature>
<evidence type="ECO:0000259" key="2">
    <source>
        <dbReference type="Pfam" id="PF07331"/>
    </source>
</evidence>
<feature type="transmembrane region" description="Helical" evidence="1">
    <location>
        <begin position="13"/>
        <end position="34"/>
    </location>
</feature>
<feature type="domain" description="DUF1468" evidence="2">
    <location>
        <begin position="14"/>
        <end position="162"/>
    </location>
</feature>
<organism evidence="3 4">
    <name type="scientific">Rhodovulum euryhalinum</name>
    <dbReference type="NCBI Taxonomy" id="35805"/>
    <lineage>
        <taxon>Bacteria</taxon>
        <taxon>Pseudomonadati</taxon>
        <taxon>Pseudomonadota</taxon>
        <taxon>Alphaproteobacteria</taxon>
        <taxon>Rhodobacterales</taxon>
        <taxon>Paracoccaceae</taxon>
        <taxon>Rhodovulum</taxon>
    </lineage>
</organism>
<dbReference type="InterPro" id="IPR009936">
    <property type="entry name" value="DUF1468"/>
</dbReference>
<proteinExistence type="predicted"/>
<protein>
    <submittedName>
        <fullName evidence="3">Putative tricarboxylic transport membrane protein</fullName>
    </submittedName>
</protein>
<keyword evidence="1" id="KW-0812">Transmembrane</keyword>
<reference evidence="3 4" key="1">
    <citation type="submission" date="2019-03" db="EMBL/GenBank/DDBJ databases">
        <title>Genomic Encyclopedia of Type Strains, Phase IV (KMG-IV): sequencing the most valuable type-strain genomes for metagenomic binning, comparative biology and taxonomic classification.</title>
        <authorList>
            <person name="Goeker M."/>
        </authorList>
    </citation>
    <scope>NUCLEOTIDE SEQUENCE [LARGE SCALE GENOMIC DNA]</scope>
    <source>
        <strain evidence="3 4">DSM 4868</strain>
    </source>
</reference>
<dbReference type="RefSeq" id="WP_132544763.1">
    <property type="nucleotide sequence ID" value="NZ_SLWW01000008.1"/>
</dbReference>
<gene>
    <name evidence="3" type="ORF">EV655_10873</name>
</gene>
<evidence type="ECO:0000313" key="4">
    <source>
        <dbReference type="Proteomes" id="UP000295142"/>
    </source>
</evidence>
<sequence>MSAEPDQSRRLDLIAGGILLLFALAWTATVWRTVPPGFDGIGPRAFPFWLGVALAVLSAVLFGRGLRGSPPPADAEDDDPPAGATVSTGLRLGLVAAVCGIIAVYGVLMQKIGFLPATALTVAATLVVVLGERRPLIVAGMALGIAVGAWLAFGQVLGAYMPRGTWISLF</sequence>
<evidence type="ECO:0000256" key="1">
    <source>
        <dbReference type="SAM" id="Phobius"/>
    </source>
</evidence>
<dbReference type="AlphaFoldDB" id="A0A4R2KEU3"/>
<accession>A0A4R2KEU3</accession>
<feature type="transmembrane region" description="Helical" evidence="1">
    <location>
        <begin position="86"/>
        <end position="105"/>
    </location>
</feature>
<dbReference type="Proteomes" id="UP000295142">
    <property type="component" value="Unassembled WGS sequence"/>
</dbReference>
<keyword evidence="1" id="KW-1133">Transmembrane helix</keyword>
<feature type="transmembrane region" description="Helical" evidence="1">
    <location>
        <begin position="46"/>
        <end position="66"/>
    </location>
</feature>
<comment type="caution">
    <text evidence="3">The sequence shown here is derived from an EMBL/GenBank/DDBJ whole genome shotgun (WGS) entry which is preliminary data.</text>
</comment>
<feature type="transmembrane region" description="Helical" evidence="1">
    <location>
        <begin position="112"/>
        <end position="130"/>
    </location>
</feature>
<keyword evidence="1" id="KW-0472">Membrane</keyword>
<dbReference type="EMBL" id="SLWW01000008">
    <property type="protein sequence ID" value="TCO70832.1"/>
    <property type="molecule type" value="Genomic_DNA"/>
</dbReference>
<evidence type="ECO:0000313" key="3">
    <source>
        <dbReference type="EMBL" id="TCO70832.1"/>
    </source>
</evidence>
<name>A0A4R2KEU3_9RHOB</name>
<dbReference type="OrthoDB" id="7855258at2"/>